<name>A0ABX2G505_9BURK</name>
<dbReference type="RefSeq" id="WP_173805463.1">
    <property type="nucleotide sequence ID" value="NZ_JABSNM010000008.1"/>
</dbReference>
<protein>
    <submittedName>
        <fullName evidence="1">Uncharacterized protein</fullName>
    </submittedName>
</protein>
<dbReference type="EMBL" id="JABSNM010000008">
    <property type="protein sequence ID" value="NRT56450.1"/>
    <property type="molecule type" value="Genomic_DNA"/>
</dbReference>
<sequence length="267" mass="30585">MHHFAHYVKRRVRLNDITPTSPAYAAHQSPEEGFISPVYHSIAINSGVAPKIEQGDTIWLFSQLSSPWGSFPPSLDGKIEVAKIDKNNNMLGRYRFDADIESRWYPLYDASSLVSRICTTNAARKIQPLISANQQTVGQALRFPREIFNPRCLIDHATAIEQMAPDFISYRIQDGTEQAFGLARRLIQNGRSVFWDRWSLPRRLSERHQKVDAVALDEHTMEIIRGSRVVWGVSSEMYGLTGSYSQLEKQFSEQLGKFREFPPWRAD</sequence>
<keyword evidence="2" id="KW-1185">Reference proteome</keyword>
<comment type="caution">
    <text evidence="1">The sequence shown here is derived from an EMBL/GenBank/DDBJ whole genome shotgun (WGS) entry which is preliminary data.</text>
</comment>
<evidence type="ECO:0000313" key="2">
    <source>
        <dbReference type="Proteomes" id="UP001516061"/>
    </source>
</evidence>
<dbReference type="Proteomes" id="UP001516061">
    <property type="component" value="Unassembled WGS sequence"/>
</dbReference>
<reference evidence="1 2" key="1">
    <citation type="submission" date="2020-05" db="EMBL/GenBank/DDBJ databases">
        <title>Genomic Encyclopedia of Type Strains, Phase IV (KMG-V): Genome sequencing to study the core and pangenomes of soil and plant-associated prokaryotes.</title>
        <authorList>
            <person name="Whitman W."/>
        </authorList>
    </citation>
    <scope>NUCLEOTIDE SEQUENCE [LARGE SCALE GENOMIC DNA]</scope>
    <source>
        <strain evidence="1 2">C29</strain>
    </source>
</reference>
<evidence type="ECO:0000313" key="1">
    <source>
        <dbReference type="EMBL" id="NRT56450.1"/>
    </source>
</evidence>
<proteinExistence type="predicted"/>
<accession>A0ABX2G505</accession>
<organism evidence="1 2">
    <name type="scientific">Sphaerotilus uruguayifluvii</name>
    <dbReference type="NCBI Taxonomy" id="2735897"/>
    <lineage>
        <taxon>Bacteria</taxon>
        <taxon>Pseudomonadati</taxon>
        <taxon>Pseudomonadota</taxon>
        <taxon>Betaproteobacteria</taxon>
        <taxon>Burkholderiales</taxon>
        <taxon>Sphaerotilaceae</taxon>
        <taxon>Sphaerotilus</taxon>
    </lineage>
</organism>
<gene>
    <name evidence="1" type="ORF">HNQ01_002193</name>
</gene>